<dbReference type="EMBL" id="PZQS01000002">
    <property type="protein sequence ID" value="PVD36026.1"/>
    <property type="molecule type" value="Genomic_DNA"/>
</dbReference>
<sequence>MEDRPRRGERGTRPLHLFTQRPSAMSEIELQLETTLICAVGPGITTAVMFYVVYGNIPATDIPKDMEDSIGDVRDEEEDRD</sequence>
<organism evidence="1 2">
    <name type="scientific">Pomacea canaliculata</name>
    <name type="common">Golden apple snail</name>
    <dbReference type="NCBI Taxonomy" id="400727"/>
    <lineage>
        <taxon>Eukaryota</taxon>
        <taxon>Metazoa</taxon>
        <taxon>Spiralia</taxon>
        <taxon>Lophotrochozoa</taxon>
        <taxon>Mollusca</taxon>
        <taxon>Gastropoda</taxon>
        <taxon>Caenogastropoda</taxon>
        <taxon>Architaenioglossa</taxon>
        <taxon>Ampullarioidea</taxon>
        <taxon>Ampullariidae</taxon>
        <taxon>Pomacea</taxon>
    </lineage>
</organism>
<accession>A0A2T7PRH3</accession>
<proteinExistence type="predicted"/>
<comment type="caution">
    <text evidence="1">The sequence shown here is derived from an EMBL/GenBank/DDBJ whole genome shotgun (WGS) entry which is preliminary data.</text>
</comment>
<evidence type="ECO:0000313" key="1">
    <source>
        <dbReference type="EMBL" id="PVD36026.1"/>
    </source>
</evidence>
<dbReference type="Proteomes" id="UP000245119">
    <property type="component" value="Linkage Group LG2"/>
</dbReference>
<keyword evidence="2" id="KW-1185">Reference proteome</keyword>
<gene>
    <name evidence="1" type="ORF">C0Q70_02996</name>
</gene>
<evidence type="ECO:0000313" key="2">
    <source>
        <dbReference type="Proteomes" id="UP000245119"/>
    </source>
</evidence>
<reference evidence="1 2" key="1">
    <citation type="submission" date="2018-04" db="EMBL/GenBank/DDBJ databases">
        <title>The genome of golden apple snail Pomacea canaliculata provides insight into stress tolerance and invasive adaptation.</title>
        <authorList>
            <person name="Liu C."/>
            <person name="Liu B."/>
            <person name="Ren Y."/>
            <person name="Zhang Y."/>
            <person name="Wang H."/>
            <person name="Li S."/>
            <person name="Jiang F."/>
            <person name="Yin L."/>
            <person name="Zhang G."/>
            <person name="Qian W."/>
            <person name="Fan W."/>
        </authorList>
    </citation>
    <scope>NUCLEOTIDE SEQUENCE [LARGE SCALE GENOMIC DNA]</scope>
    <source>
        <strain evidence="1">SZHN2017</strain>
        <tissue evidence="1">Muscle</tissue>
    </source>
</reference>
<protein>
    <submittedName>
        <fullName evidence="1">Uncharacterized protein</fullName>
    </submittedName>
</protein>
<dbReference type="AlphaFoldDB" id="A0A2T7PRH3"/>
<name>A0A2T7PRH3_POMCA</name>